<organism evidence="8 9">
    <name type="scientific">Penicillium capsulatum</name>
    <dbReference type="NCBI Taxonomy" id="69766"/>
    <lineage>
        <taxon>Eukaryota</taxon>
        <taxon>Fungi</taxon>
        <taxon>Dikarya</taxon>
        <taxon>Ascomycota</taxon>
        <taxon>Pezizomycotina</taxon>
        <taxon>Eurotiomycetes</taxon>
        <taxon>Eurotiomycetidae</taxon>
        <taxon>Eurotiales</taxon>
        <taxon>Aspergillaceae</taxon>
        <taxon>Penicillium</taxon>
    </lineage>
</organism>
<evidence type="ECO:0000256" key="3">
    <source>
        <dbReference type="ARBA" id="ARBA00016197"/>
    </source>
</evidence>
<dbReference type="Proteomes" id="UP001146351">
    <property type="component" value="Unassembled WGS sequence"/>
</dbReference>
<dbReference type="GO" id="GO:0016301">
    <property type="term" value="F:kinase activity"/>
    <property type="evidence" value="ECO:0007669"/>
    <property type="project" value="UniProtKB-KW"/>
</dbReference>
<dbReference type="PANTHER" id="PTHR36091">
    <property type="entry name" value="ALTERED INHERITANCE OF MITOCHONDRIA PROTEIN 9, MITOCHONDRIAL"/>
    <property type="match status" value="1"/>
</dbReference>
<reference evidence="8" key="1">
    <citation type="submission" date="2022-11" db="EMBL/GenBank/DDBJ databases">
        <authorList>
            <person name="Petersen C."/>
        </authorList>
    </citation>
    <scope>NUCLEOTIDE SEQUENCE</scope>
    <source>
        <strain evidence="8">IBT 21917</strain>
    </source>
</reference>
<evidence type="ECO:0000256" key="4">
    <source>
        <dbReference type="ARBA" id="ARBA00022946"/>
    </source>
</evidence>
<comment type="subcellular location">
    <subcellularLocation>
        <location evidence="1">Mitochondrion</location>
    </subcellularLocation>
</comment>
<proteinExistence type="inferred from homology"/>
<comment type="caution">
    <text evidence="8">The sequence shown here is derived from an EMBL/GenBank/DDBJ whole genome shotgun (WGS) entry which is preliminary data.</text>
</comment>
<dbReference type="OrthoDB" id="2831558at2759"/>
<dbReference type="InterPro" id="IPR002575">
    <property type="entry name" value="Aminoglycoside_PTrfase"/>
</dbReference>
<dbReference type="GO" id="GO:0005739">
    <property type="term" value="C:mitochondrion"/>
    <property type="evidence" value="ECO:0007669"/>
    <property type="project" value="UniProtKB-SubCell"/>
</dbReference>
<keyword evidence="9" id="KW-1185">Reference proteome</keyword>
<evidence type="ECO:0000313" key="8">
    <source>
        <dbReference type="EMBL" id="KAJ5162051.1"/>
    </source>
</evidence>
<reference evidence="8" key="2">
    <citation type="journal article" date="2023" name="IMA Fungus">
        <title>Comparative genomic study of the Penicillium genus elucidates a diverse pangenome and 15 lateral gene transfer events.</title>
        <authorList>
            <person name="Petersen C."/>
            <person name="Sorensen T."/>
            <person name="Nielsen M.R."/>
            <person name="Sondergaard T.E."/>
            <person name="Sorensen J.L."/>
            <person name="Fitzpatrick D.A."/>
            <person name="Frisvad J.C."/>
            <person name="Nielsen K.L."/>
        </authorList>
    </citation>
    <scope>NUCLEOTIDE SEQUENCE</scope>
    <source>
        <strain evidence="8">IBT 21917</strain>
    </source>
</reference>
<evidence type="ECO:0000256" key="1">
    <source>
        <dbReference type="ARBA" id="ARBA00004173"/>
    </source>
</evidence>
<evidence type="ECO:0000259" key="7">
    <source>
        <dbReference type="Pfam" id="PF01636"/>
    </source>
</evidence>
<keyword evidence="5" id="KW-0496">Mitochondrion</keyword>
<name>A0A9W9I298_9EURO</name>
<evidence type="ECO:0000256" key="5">
    <source>
        <dbReference type="ARBA" id="ARBA00023128"/>
    </source>
</evidence>
<keyword evidence="8" id="KW-0808">Transferase</keyword>
<evidence type="ECO:0000313" key="9">
    <source>
        <dbReference type="Proteomes" id="UP001146351"/>
    </source>
</evidence>
<feature type="domain" description="Aminoglycoside phosphotransferase" evidence="7">
    <location>
        <begin position="64"/>
        <end position="95"/>
    </location>
</feature>
<dbReference type="PANTHER" id="PTHR36091:SF1">
    <property type="entry name" value="ALTERED INHERITANCE OF MITOCHONDRIA PROTEIN 9, MITOCHONDRIAL"/>
    <property type="match status" value="1"/>
</dbReference>
<keyword evidence="4" id="KW-0809">Transit peptide</keyword>
<dbReference type="InterPro" id="IPR011009">
    <property type="entry name" value="Kinase-like_dom_sf"/>
</dbReference>
<comment type="similarity">
    <text evidence="2">Belongs to the AIM9 family.</text>
</comment>
<gene>
    <name evidence="8" type="ORF">N7492_007443</name>
</gene>
<dbReference type="AlphaFoldDB" id="A0A9W9I298"/>
<evidence type="ECO:0000256" key="6">
    <source>
        <dbReference type="ARBA" id="ARBA00031849"/>
    </source>
</evidence>
<keyword evidence="8" id="KW-0418">Kinase</keyword>
<evidence type="ECO:0000256" key="2">
    <source>
        <dbReference type="ARBA" id="ARBA00005543"/>
    </source>
</evidence>
<dbReference type="Gene3D" id="3.90.1200.10">
    <property type="match status" value="1"/>
</dbReference>
<dbReference type="InterPro" id="IPR051035">
    <property type="entry name" value="Mito_inheritance_9"/>
</dbReference>
<dbReference type="EMBL" id="JAPQKO010000005">
    <property type="protein sequence ID" value="KAJ5162051.1"/>
    <property type="molecule type" value="Genomic_DNA"/>
</dbReference>
<dbReference type="Pfam" id="PF01636">
    <property type="entry name" value="APH"/>
    <property type="match status" value="1"/>
</dbReference>
<sequence length="202" mass="23516">MFLRVVRETACLKKFTTFPRDCQQGIFRGPGCYHPSHKAKLSVLQEFLKIYRDIIPHSKGIAGDIIWHNDLHTDNIFVDPDNPSQITSIIDWQCVPIYPTFLVAHHPSLIEYDGPKLDGFIQPKLPENFDSLDLDPEAKKVCQRYICCPVIFGFPMRLRYRGLYLSSYRHSALRIRYQAKYWEGSDLSTMTYNHMCKACLQI</sequence>
<accession>A0A9W9I298</accession>
<dbReference type="SUPFAM" id="SSF56112">
    <property type="entry name" value="Protein kinase-like (PK-like)"/>
    <property type="match status" value="1"/>
</dbReference>
<protein>
    <recommendedName>
        <fullName evidence="3">Altered inheritance of mitochondria protein 9, mitochondrial</fullName>
    </recommendedName>
    <alternativeName>
        <fullName evidence="6">Found in mitochondrial proteome protein 29</fullName>
    </alternativeName>
</protein>